<proteinExistence type="predicted"/>
<evidence type="ECO:0000313" key="2">
    <source>
        <dbReference type="Proteomes" id="UP000507954"/>
    </source>
</evidence>
<sequence length="111" mass="12157">MPTLRISSASDMRLCAFLRRQNLAAAIHAGLQVDVMRAAQFAGILVFDVGRSLEGVSGTAHATLGRARFSFRYSHFILHLSGKTLFSSRKWPGQTDVDLGISRAYTCRTAV</sequence>
<protein>
    <submittedName>
        <fullName evidence="1">Uncharacterized protein</fullName>
    </submittedName>
</protein>
<evidence type="ECO:0000313" key="1">
    <source>
        <dbReference type="EMBL" id="VTZ62402.1"/>
    </source>
</evidence>
<dbReference type="AlphaFoldDB" id="A0A508X3K1"/>
<reference evidence="1 2" key="1">
    <citation type="submission" date="2019-06" db="EMBL/GenBank/DDBJ databases">
        <authorList>
            <person name="Le Quere A."/>
            <person name="Colella S."/>
        </authorList>
    </citation>
    <scope>NUCLEOTIDE SEQUENCE [LARGE SCALE GENOMIC DNA]</scope>
    <source>
        <strain evidence="1">EmedicaeMD41</strain>
    </source>
</reference>
<dbReference type="Proteomes" id="UP000507954">
    <property type="component" value="Unassembled WGS sequence"/>
</dbReference>
<accession>A0A508X3K1</accession>
<name>A0A508X3K1_9HYPH</name>
<dbReference type="EMBL" id="CABFNB010000104">
    <property type="protein sequence ID" value="VTZ62402.1"/>
    <property type="molecule type" value="Genomic_DNA"/>
</dbReference>
<organism evidence="1 2">
    <name type="scientific">Sinorhizobium medicae</name>
    <dbReference type="NCBI Taxonomy" id="110321"/>
    <lineage>
        <taxon>Bacteria</taxon>
        <taxon>Pseudomonadati</taxon>
        <taxon>Pseudomonadota</taxon>
        <taxon>Alphaproteobacteria</taxon>
        <taxon>Hyphomicrobiales</taxon>
        <taxon>Rhizobiaceae</taxon>
        <taxon>Sinorhizobium/Ensifer group</taxon>
        <taxon>Sinorhizobium</taxon>
    </lineage>
</organism>
<gene>
    <name evidence="1" type="ORF">EMEDMD4_380063</name>
</gene>